<evidence type="ECO:0000313" key="2">
    <source>
        <dbReference type="Proteomes" id="UP001359559"/>
    </source>
</evidence>
<dbReference type="AlphaFoldDB" id="A0AAN9PCS7"/>
<organism evidence="1 2">
    <name type="scientific">Clitoria ternatea</name>
    <name type="common">Butterfly pea</name>
    <dbReference type="NCBI Taxonomy" id="43366"/>
    <lineage>
        <taxon>Eukaryota</taxon>
        <taxon>Viridiplantae</taxon>
        <taxon>Streptophyta</taxon>
        <taxon>Embryophyta</taxon>
        <taxon>Tracheophyta</taxon>
        <taxon>Spermatophyta</taxon>
        <taxon>Magnoliopsida</taxon>
        <taxon>eudicotyledons</taxon>
        <taxon>Gunneridae</taxon>
        <taxon>Pentapetalae</taxon>
        <taxon>rosids</taxon>
        <taxon>fabids</taxon>
        <taxon>Fabales</taxon>
        <taxon>Fabaceae</taxon>
        <taxon>Papilionoideae</taxon>
        <taxon>50 kb inversion clade</taxon>
        <taxon>NPAAA clade</taxon>
        <taxon>indigoferoid/millettioid clade</taxon>
        <taxon>Phaseoleae</taxon>
        <taxon>Clitoria</taxon>
    </lineage>
</organism>
<dbReference type="EMBL" id="JAYKXN010000004">
    <property type="protein sequence ID" value="KAK7293466.1"/>
    <property type="molecule type" value="Genomic_DNA"/>
</dbReference>
<comment type="caution">
    <text evidence="1">The sequence shown here is derived from an EMBL/GenBank/DDBJ whole genome shotgun (WGS) entry which is preliminary data.</text>
</comment>
<dbReference type="Proteomes" id="UP001359559">
    <property type="component" value="Unassembled WGS sequence"/>
</dbReference>
<protein>
    <submittedName>
        <fullName evidence="1">Uncharacterized protein</fullName>
    </submittedName>
</protein>
<accession>A0AAN9PCS7</accession>
<evidence type="ECO:0000313" key="1">
    <source>
        <dbReference type="EMBL" id="KAK7293466.1"/>
    </source>
</evidence>
<gene>
    <name evidence="1" type="ORF">RJT34_16332</name>
</gene>
<sequence length="135" mass="14889">MDGGDSGVTTSNQYESLQDYYVVHMEGEDGLLDVDENPIMVDLSSLRYLSGLLDHTLKECDNWDEDVKDDDASVLPYGHHLCASSLKATMVGNLCFDVIKGGCRRNIIQDLKKKVWGDSNSGMANEDVEIIGART</sequence>
<keyword evidence="2" id="KW-1185">Reference proteome</keyword>
<name>A0AAN9PCS7_CLITE</name>
<proteinExistence type="predicted"/>
<reference evidence="1 2" key="1">
    <citation type="submission" date="2024-01" db="EMBL/GenBank/DDBJ databases">
        <title>The genomes of 5 underutilized Papilionoideae crops provide insights into root nodulation and disease resistance.</title>
        <authorList>
            <person name="Yuan L."/>
        </authorList>
    </citation>
    <scope>NUCLEOTIDE SEQUENCE [LARGE SCALE GENOMIC DNA]</scope>
    <source>
        <strain evidence="1">LY-2023</strain>
        <tissue evidence="1">Leaf</tissue>
    </source>
</reference>